<dbReference type="FunFam" id="3.10.20.370:FF:000001">
    <property type="entry name" value="Retrovirus-related Pol polyprotein from transposon 17.6-like protein"/>
    <property type="match status" value="1"/>
</dbReference>
<dbReference type="EC" id="3.1.26.4" evidence="2"/>
<organism evidence="6 7">
    <name type="scientific">Pleurodeles waltl</name>
    <name type="common">Iberian ribbed newt</name>
    <dbReference type="NCBI Taxonomy" id="8319"/>
    <lineage>
        <taxon>Eukaryota</taxon>
        <taxon>Metazoa</taxon>
        <taxon>Chordata</taxon>
        <taxon>Craniata</taxon>
        <taxon>Vertebrata</taxon>
        <taxon>Euteleostomi</taxon>
        <taxon>Amphibia</taxon>
        <taxon>Batrachia</taxon>
        <taxon>Caudata</taxon>
        <taxon>Salamandroidea</taxon>
        <taxon>Salamandridae</taxon>
        <taxon>Pleurodelinae</taxon>
        <taxon>Pleurodeles</taxon>
    </lineage>
</organism>
<dbReference type="InterPro" id="IPR043128">
    <property type="entry name" value="Rev_trsase/Diguanyl_cyclase"/>
</dbReference>
<comment type="caution">
    <text evidence="6">The sequence shown here is derived from an EMBL/GenBank/DDBJ whole genome shotgun (WGS) entry which is preliminary data.</text>
</comment>
<evidence type="ECO:0000256" key="4">
    <source>
        <dbReference type="ARBA" id="ARBA00039658"/>
    </source>
</evidence>
<evidence type="ECO:0000313" key="6">
    <source>
        <dbReference type="EMBL" id="KAJ1084320.1"/>
    </source>
</evidence>
<dbReference type="Proteomes" id="UP001066276">
    <property type="component" value="Chromosome 12"/>
</dbReference>
<evidence type="ECO:0000313" key="7">
    <source>
        <dbReference type="Proteomes" id="UP001066276"/>
    </source>
</evidence>
<name>A0AAV7L8W0_PLEWA</name>
<dbReference type="InterPro" id="IPR043502">
    <property type="entry name" value="DNA/RNA_pol_sf"/>
</dbReference>
<comment type="similarity">
    <text evidence="1">Belongs to the beta type-B retroviral polymerase family. HERV class-II K(HML-2) pol subfamily.</text>
</comment>
<gene>
    <name evidence="6" type="ORF">NDU88_004471</name>
</gene>
<proteinExistence type="inferred from homology"/>
<reference evidence="6" key="1">
    <citation type="journal article" date="2022" name="bioRxiv">
        <title>Sequencing and chromosome-scale assembly of the giantPleurodeles waltlgenome.</title>
        <authorList>
            <person name="Brown T."/>
            <person name="Elewa A."/>
            <person name="Iarovenko S."/>
            <person name="Subramanian E."/>
            <person name="Araus A.J."/>
            <person name="Petzold A."/>
            <person name="Susuki M."/>
            <person name="Suzuki K.-i.T."/>
            <person name="Hayashi T."/>
            <person name="Toyoda A."/>
            <person name="Oliveira C."/>
            <person name="Osipova E."/>
            <person name="Leigh N.D."/>
            <person name="Simon A."/>
            <person name="Yun M.H."/>
        </authorList>
    </citation>
    <scope>NUCLEOTIDE SEQUENCE</scope>
    <source>
        <strain evidence="6">20211129_DDA</strain>
        <tissue evidence="6">Liver</tissue>
    </source>
</reference>
<dbReference type="InterPro" id="IPR041588">
    <property type="entry name" value="Integrase_H2C2"/>
</dbReference>
<dbReference type="InterPro" id="IPR041577">
    <property type="entry name" value="RT_RNaseH_2"/>
</dbReference>
<dbReference type="InterPro" id="IPR050951">
    <property type="entry name" value="Retrovirus_Pol_polyprotein"/>
</dbReference>
<feature type="domain" description="Reverse transcriptase" evidence="5">
    <location>
        <begin position="1"/>
        <end position="67"/>
    </location>
</feature>
<sequence length="445" mass="51969">MDSVFSDVLNQYVVIYLDDILIYSRDPEHHVDHVLQVLERLKKKQLFCKPEKYEFHKSEVRYLGFCINQHGISMDPDKVSAILDWPSPTSIKETQCFLGLSNFCRQFIQNFAHLQSFITQTIKKENLKKGFIWTKEAERAFQELKTAFTQAPVLRYPDNTNDFIVETDASDRAIGAVLLQKQDNDGLEHPIFYLSHILSEAERNYSVLERELLALKVACKEWRHFLICSREPFEARTDHRNLQCLRSFQCRNSHQARWAFFFSQYDFVITYIPGSQNLVADALSRRYPDIAQSSSPHLIESSRIIGATQSFQERIQSEYQFLSASEWDRVTPFLQKKDNYFYHQHALFLPTKKVQTEALQMCHDSPIAGHRGIRKTQELLQRSFWWPSLKTDTETYVSAFPVCAQTKIPRTKVEGLLRPLPIPSLLGVLYPWISYVLYLPPLVTK</sequence>
<dbReference type="FunFam" id="3.30.70.270:FF:000020">
    <property type="entry name" value="Transposon Tf2-6 polyprotein-like Protein"/>
    <property type="match status" value="1"/>
</dbReference>
<dbReference type="Pfam" id="PF17921">
    <property type="entry name" value="Integrase_H2C2"/>
    <property type="match status" value="1"/>
</dbReference>
<dbReference type="GO" id="GO:0004523">
    <property type="term" value="F:RNA-DNA hybrid ribonuclease activity"/>
    <property type="evidence" value="ECO:0007669"/>
    <property type="project" value="UniProtKB-EC"/>
</dbReference>
<dbReference type="PANTHER" id="PTHR37984">
    <property type="entry name" value="PROTEIN CBG26694"/>
    <property type="match status" value="1"/>
</dbReference>
<evidence type="ECO:0000256" key="1">
    <source>
        <dbReference type="ARBA" id="ARBA00010879"/>
    </source>
</evidence>
<dbReference type="EMBL" id="JANPWB010000016">
    <property type="protein sequence ID" value="KAJ1084320.1"/>
    <property type="molecule type" value="Genomic_DNA"/>
</dbReference>
<evidence type="ECO:0000256" key="2">
    <source>
        <dbReference type="ARBA" id="ARBA00012180"/>
    </source>
</evidence>
<keyword evidence="7" id="KW-1185">Reference proteome</keyword>
<dbReference type="PROSITE" id="PS50878">
    <property type="entry name" value="RT_POL"/>
    <property type="match status" value="1"/>
</dbReference>
<dbReference type="Pfam" id="PF17919">
    <property type="entry name" value="RT_RNaseH_2"/>
    <property type="match status" value="1"/>
</dbReference>
<protein>
    <recommendedName>
        <fullName evidence="4">Gypsy retrotransposon integrase-like protein 1</fullName>
        <ecNumber evidence="2">3.1.26.4</ecNumber>
    </recommendedName>
</protein>
<dbReference type="Gene3D" id="1.10.340.70">
    <property type="match status" value="1"/>
</dbReference>
<dbReference type="Pfam" id="PF00078">
    <property type="entry name" value="RVT_1"/>
    <property type="match status" value="1"/>
</dbReference>
<dbReference type="Gene3D" id="3.30.70.270">
    <property type="match status" value="2"/>
</dbReference>
<accession>A0AAV7L8W0</accession>
<evidence type="ECO:0000256" key="3">
    <source>
        <dbReference type="ARBA" id="ARBA00023268"/>
    </source>
</evidence>
<dbReference type="AlphaFoldDB" id="A0AAV7L8W0"/>
<keyword evidence="3" id="KW-0511">Multifunctional enzyme</keyword>
<dbReference type="InterPro" id="IPR000477">
    <property type="entry name" value="RT_dom"/>
</dbReference>
<dbReference type="SUPFAM" id="SSF56672">
    <property type="entry name" value="DNA/RNA polymerases"/>
    <property type="match status" value="1"/>
</dbReference>
<dbReference type="PANTHER" id="PTHR37984:SF5">
    <property type="entry name" value="PROTEIN NYNRIN-LIKE"/>
    <property type="match status" value="1"/>
</dbReference>
<evidence type="ECO:0000259" key="5">
    <source>
        <dbReference type="PROSITE" id="PS50878"/>
    </source>
</evidence>
<dbReference type="CDD" id="cd09274">
    <property type="entry name" value="RNase_HI_RT_Ty3"/>
    <property type="match status" value="1"/>
</dbReference>